<organism evidence="1 2">
    <name type="scientific">Staphylococcus borealis</name>
    <dbReference type="NCBI Taxonomy" id="2742203"/>
    <lineage>
        <taxon>Bacteria</taxon>
        <taxon>Bacillati</taxon>
        <taxon>Bacillota</taxon>
        <taxon>Bacilli</taxon>
        <taxon>Bacillales</taxon>
        <taxon>Staphylococcaceae</taxon>
        <taxon>Staphylococcus</taxon>
    </lineage>
</organism>
<name>A0ABX2LQX8_9STAP</name>
<gene>
    <name evidence="1" type="ORF">HUN84_05945</name>
</gene>
<dbReference type="RefSeq" id="WP_053029455.1">
    <property type="nucleotide sequence ID" value="NZ_CUEE01000003.1"/>
</dbReference>
<proteinExistence type="predicted"/>
<keyword evidence="2" id="KW-1185">Reference proteome</keyword>
<accession>A0ABX2LQX8</accession>
<dbReference type="EMBL" id="JABVEG010000003">
    <property type="protein sequence ID" value="NUI82297.1"/>
    <property type="molecule type" value="Genomic_DNA"/>
</dbReference>
<dbReference type="PANTHER" id="PTHR34796:SF1">
    <property type="entry name" value="EXPRESSED PROTEIN"/>
    <property type="match status" value="1"/>
</dbReference>
<dbReference type="Pfam" id="PF03745">
    <property type="entry name" value="DUF309"/>
    <property type="match status" value="1"/>
</dbReference>
<dbReference type="GeneID" id="74185879"/>
<comment type="caution">
    <text evidence="1">The sequence shown here is derived from an EMBL/GenBank/DDBJ whole genome shotgun (WGS) entry which is preliminary data.</text>
</comment>
<dbReference type="Proteomes" id="UP000610527">
    <property type="component" value="Unassembled WGS sequence"/>
</dbReference>
<evidence type="ECO:0000313" key="2">
    <source>
        <dbReference type="Proteomes" id="UP000610527"/>
    </source>
</evidence>
<dbReference type="SUPFAM" id="SSF140663">
    <property type="entry name" value="TTHA0068-like"/>
    <property type="match status" value="1"/>
</dbReference>
<dbReference type="PANTHER" id="PTHR34796">
    <property type="entry name" value="EXPRESSED PROTEIN"/>
    <property type="match status" value="1"/>
</dbReference>
<evidence type="ECO:0000313" key="1">
    <source>
        <dbReference type="EMBL" id="NUI82297.1"/>
    </source>
</evidence>
<protein>
    <submittedName>
        <fullName evidence="1">DUF309 domain-containing protein</fullName>
    </submittedName>
</protein>
<dbReference type="InterPro" id="IPR005500">
    <property type="entry name" value="DUF309"/>
</dbReference>
<dbReference type="Gene3D" id="1.10.3450.10">
    <property type="entry name" value="TTHA0068-like"/>
    <property type="match status" value="1"/>
</dbReference>
<sequence length="172" mass="20586">MEKALIDFYYYFHKQQHYFLCHDILEDAWKANSQFSKKDGIVSLILFSTAMYHYRRGNTKGARITFEKSLNTFNGAYDKTVLNLSEHAFQTLIVNEIKAIDDLKPFKPVYLPINSTFEKQIIDRYPDYSFTFLSTEDNYIVNYHKLRDRSDVINARQQALMYKKRMRSWMDD</sequence>
<reference evidence="1 2" key="1">
    <citation type="submission" date="2020-06" db="EMBL/GenBank/DDBJ databases">
        <title>Staphylococcus borealis sp. nov. -A novel member of the Staphylococcaceae family isolated from skin and blood in humans.</title>
        <authorList>
            <person name="Pain M."/>
            <person name="Wolden R."/>
            <person name="Jaen-Luchoro D."/>
            <person name="Salva-Serra F."/>
            <person name="Iglesias B.P."/>
            <person name="Karlsson R."/>
            <person name="Klingenberg C."/>
            <person name="Cavanagh J.P."/>
        </authorList>
    </citation>
    <scope>NUCLEOTIDE SEQUENCE [LARGE SCALE GENOMIC DNA]</scope>
    <source>
        <strain evidence="1 2">58-22</strain>
    </source>
</reference>
<dbReference type="InterPro" id="IPR023203">
    <property type="entry name" value="TTHA0068_sf"/>
</dbReference>